<keyword evidence="7 8" id="KW-0472">Membrane</keyword>
<sequence>MKRGKRAVFFVVLLCIAVLGYASFLGVSNTYGDLTRVYVKGAGDIQLGMDLRGGVEVVFGPPEGVDATEAELRLAQAILERRLLSQDITDGEVYTDFDQARILVRYPADVMEGMEEDLSSTVAELGETAQLTLREGSQRDENNRPSGVTKETVILTSKDVVSASVEPSQKDVGQYVVLLDLTEEGAAKFNEASERLSGTDTTISIWLDDTMISAPSADTRTLGGKPAITGRFTQESATRLADKINLGPMPFRMRVVSYGPIAPALGEGARGILAKCGILAFGLTAALLVFRCRLPGVVAMIALFGQAALLVAAVTGFIPQFPATTLSLPSIAAMLLALWFGIDTNVHVAEGIKEGLRDGKNLDAAVDFGFRQAFPSLWNGCLLTALIAFLLLAAFSPESSLLARLPFLDWLGTASSTGISSFGFVLLAGALSNLAMNGFASRLMLKSLCRMKALRDPSLYGGGRR</sequence>
<dbReference type="GO" id="GO:0005886">
    <property type="term" value="C:plasma membrane"/>
    <property type="evidence" value="ECO:0007669"/>
    <property type="project" value="TreeGrafter"/>
</dbReference>
<keyword evidence="4" id="KW-0653">Protein transport</keyword>
<evidence type="ECO:0000259" key="9">
    <source>
        <dbReference type="Pfam" id="PF22599"/>
    </source>
</evidence>
<dbReference type="Gene3D" id="1.20.1640.10">
    <property type="entry name" value="Multidrug efflux transporter AcrB transmembrane domain"/>
    <property type="match status" value="1"/>
</dbReference>
<feature type="transmembrane region" description="Helical" evidence="8">
    <location>
        <begin position="297"/>
        <end position="318"/>
    </location>
</feature>
<keyword evidence="1" id="KW-0813">Transport</keyword>
<dbReference type="Gene3D" id="3.30.70.3400">
    <property type="match status" value="1"/>
</dbReference>
<evidence type="ECO:0000256" key="6">
    <source>
        <dbReference type="ARBA" id="ARBA00023010"/>
    </source>
</evidence>
<reference evidence="10" key="1">
    <citation type="submission" date="2019-11" db="EMBL/GenBank/DDBJ databases">
        <authorList>
            <person name="Feng L."/>
        </authorList>
    </citation>
    <scope>NUCLEOTIDE SEQUENCE</scope>
    <source>
        <strain evidence="10">AundefinedLFYP135</strain>
    </source>
</reference>
<proteinExistence type="predicted"/>
<keyword evidence="3 8" id="KW-0812">Transmembrane</keyword>
<feature type="domain" description="SecDF P1 head subdomain" evidence="9">
    <location>
        <begin position="142"/>
        <end position="250"/>
    </location>
</feature>
<dbReference type="InterPro" id="IPR022813">
    <property type="entry name" value="SecD/SecF_arch_bac"/>
</dbReference>
<dbReference type="SUPFAM" id="SSF82866">
    <property type="entry name" value="Multidrug efflux transporter AcrB transmembrane domain"/>
    <property type="match status" value="1"/>
</dbReference>
<dbReference type="GO" id="GO:0015031">
    <property type="term" value="P:protein transport"/>
    <property type="evidence" value="ECO:0007669"/>
    <property type="project" value="UniProtKB-KW"/>
</dbReference>
<evidence type="ECO:0000256" key="4">
    <source>
        <dbReference type="ARBA" id="ARBA00022927"/>
    </source>
</evidence>
<protein>
    <submittedName>
        <fullName evidence="10">Preprotein translocase subunit SecD</fullName>
    </submittedName>
</protein>
<feature type="transmembrane region" description="Helical" evidence="8">
    <location>
        <begin position="324"/>
        <end position="342"/>
    </location>
</feature>
<evidence type="ECO:0000256" key="3">
    <source>
        <dbReference type="ARBA" id="ARBA00022692"/>
    </source>
</evidence>
<dbReference type="Gene3D" id="3.30.1360.200">
    <property type="match status" value="1"/>
</dbReference>
<keyword evidence="6" id="KW-0811">Translocation</keyword>
<evidence type="ECO:0000256" key="8">
    <source>
        <dbReference type="SAM" id="Phobius"/>
    </source>
</evidence>
<evidence type="ECO:0000256" key="1">
    <source>
        <dbReference type="ARBA" id="ARBA00022448"/>
    </source>
</evidence>
<name>A0A6N2RH51_9FIRM</name>
<evidence type="ECO:0000256" key="7">
    <source>
        <dbReference type="ARBA" id="ARBA00023136"/>
    </source>
</evidence>
<dbReference type="EMBL" id="CACRSL010000003">
    <property type="protein sequence ID" value="VYS80297.1"/>
    <property type="molecule type" value="Genomic_DNA"/>
</dbReference>
<dbReference type="AlphaFoldDB" id="A0A6N2RH51"/>
<evidence type="ECO:0000313" key="10">
    <source>
        <dbReference type="EMBL" id="VYS80297.1"/>
    </source>
</evidence>
<organism evidence="10">
    <name type="scientific">uncultured Anaerotruncus sp</name>
    <dbReference type="NCBI Taxonomy" id="905011"/>
    <lineage>
        <taxon>Bacteria</taxon>
        <taxon>Bacillati</taxon>
        <taxon>Bacillota</taxon>
        <taxon>Clostridia</taxon>
        <taxon>Eubacteriales</taxon>
        <taxon>Oscillospiraceae</taxon>
        <taxon>Anaerotruncus</taxon>
        <taxon>environmental samples</taxon>
    </lineage>
</organism>
<feature type="transmembrane region" description="Helical" evidence="8">
    <location>
        <begin position="377"/>
        <end position="396"/>
    </location>
</feature>
<gene>
    <name evidence="10" type="ORF">AULFYP135_00430</name>
</gene>
<evidence type="ECO:0000256" key="5">
    <source>
        <dbReference type="ARBA" id="ARBA00022989"/>
    </source>
</evidence>
<evidence type="ECO:0000256" key="2">
    <source>
        <dbReference type="ARBA" id="ARBA00022475"/>
    </source>
</evidence>
<dbReference type="InterPro" id="IPR054384">
    <property type="entry name" value="SecDF_P1_head"/>
</dbReference>
<keyword evidence="5 8" id="KW-1133">Transmembrane helix</keyword>
<keyword evidence="2" id="KW-1003">Cell membrane</keyword>
<feature type="transmembrane region" description="Helical" evidence="8">
    <location>
        <begin position="272"/>
        <end position="290"/>
    </location>
</feature>
<accession>A0A6N2RH51</accession>
<dbReference type="PANTHER" id="PTHR30081">
    <property type="entry name" value="PROTEIN-EXPORT MEMBRANE PROTEIN SEC"/>
    <property type="match status" value="1"/>
</dbReference>
<dbReference type="Pfam" id="PF22599">
    <property type="entry name" value="SecDF_P1_head"/>
    <property type="match status" value="1"/>
</dbReference>
<feature type="transmembrane region" description="Helical" evidence="8">
    <location>
        <begin position="416"/>
        <end position="436"/>
    </location>
</feature>
<dbReference type="PANTHER" id="PTHR30081:SF1">
    <property type="entry name" value="PROTEIN TRANSLOCASE SUBUNIT SECD"/>
    <property type="match status" value="1"/>
</dbReference>